<name>A0A3Q1JRZ6_ANATE</name>
<dbReference type="GO" id="GO:0005576">
    <property type="term" value="C:extracellular region"/>
    <property type="evidence" value="ECO:0007669"/>
    <property type="project" value="UniProtKB-ARBA"/>
</dbReference>
<evidence type="ECO:0000256" key="3">
    <source>
        <dbReference type="ARBA" id="ARBA00043265"/>
    </source>
</evidence>
<dbReference type="FunFam" id="2.60.40.10:FF:003074">
    <property type="entry name" value="Immunoglobulin heavy variable 11-1"/>
    <property type="match status" value="1"/>
</dbReference>
<evidence type="ECO:0000313" key="5">
    <source>
        <dbReference type="Ensembl" id="ENSATEP00000036225.2"/>
    </source>
</evidence>
<reference evidence="5" key="2">
    <citation type="submission" date="2025-08" db="UniProtKB">
        <authorList>
            <consortium name="Ensembl"/>
        </authorList>
    </citation>
    <scope>IDENTIFICATION</scope>
</reference>
<feature type="domain" description="Ig-like" evidence="4">
    <location>
        <begin position="168"/>
        <end position="208"/>
    </location>
</feature>
<reference evidence="5" key="1">
    <citation type="submission" date="2021-04" db="EMBL/GenBank/DDBJ databases">
        <authorList>
            <consortium name="Wellcome Sanger Institute Data Sharing"/>
        </authorList>
    </citation>
    <scope>NUCLEOTIDE SEQUENCE [LARGE SCALE GENOMIC DNA]</scope>
</reference>
<evidence type="ECO:0000259" key="4">
    <source>
        <dbReference type="PROSITE" id="PS50835"/>
    </source>
</evidence>
<dbReference type="Pfam" id="PF07686">
    <property type="entry name" value="V-set"/>
    <property type="match status" value="1"/>
</dbReference>
<dbReference type="InterPro" id="IPR003599">
    <property type="entry name" value="Ig_sub"/>
</dbReference>
<sequence length="479" mass="54099">MTLTTCITLLLLTAISGEYHICLLFVFVKFLFDSVLIQLLFFTGVDGQTLTQSEPVVKKPGESHMLTCTGSEVDFESYWMAWIRQAPGKGLEWVASIEDDSSSIYYSQSVQGRFTASRDNSKEQLYLQMNSLKTEDSAVYYCARDPYLNRVNKNKMIFSASGQQIVSPNITLHPVWEDGFVTSPVKLICTLSGYFPNTLSVQWQQNNQLLNIHQIQKKLQSVEGVQKTFSLSSEIEPNRKEWEKGSSFTLTFMCKHIFPAVHDRTPPCVHVEIPNFDTELKATCSVQTAFDAKVTWLIDGVVQSGGTVSTNKNPTHVMSTLTVSSREWRGQKTVTCKAEHKCFSTTEKSVKASSKTKSQIVSPKITLHPVWEDGFVTSPVKLICTLSGYFPEALSVQWQQNNQPLNIHQIQKKLQSVEGVQKTFSLSSEIEPNKKEWEKGSSFTCKSTHNNVSLTKEISICQSEYVHLLFQKVKLTFFK</sequence>
<dbReference type="Pfam" id="PF07654">
    <property type="entry name" value="C1-set"/>
    <property type="match status" value="3"/>
</dbReference>
<keyword evidence="6" id="KW-1185">Reference proteome</keyword>
<dbReference type="GO" id="GO:0019814">
    <property type="term" value="C:immunoglobulin complex"/>
    <property type="evidence" value="ECO:0007669"/>
    <property type="project" value="UniProtKB-KW"/>
</dbReference>
<evidence type="ECO:0000256" key="1">
    <source>
        <dbReference type="ARBA" id="ARBA00022859"/>
    </source>
</evidence>
<feature type="domain" description="Ig-like" evidence="4">
    <location>
        <begin position="259"/>
        <end position="353"/>
    </location>
</feature>
<dbReference type="SUPFAM" id="SSF48726">
    <property type="entry name" value="Immunoglobulin"/>
    <property type="match status" value="4"/>
</dbReference>
<dbReference type="PANTHER" id="PTHR23266">
    <property type="entry name" value="IMMUNOGLOBULIN HEAVY CHAIN"/>
    <property type="match status" value="1"/>
</dbReference>
<protein>
    <recommendedName>
        <fullName evidence="4">Ig-like domain-containing protein</fullName>
    </recommendedName>
</protein>
<dbReference type="InterPro" id="IPR036179">
    <property type="entry name" value="Ig-like_dom_sf"/>
</dbReference>
<dbReference type="Gene3D" id="2.60.40.10">
    <property type="entry name" value="Immunoglobulins"/>
    <property type="match status" value="4"/>
</dbReference>
<organism evidence="5 6">
    <name type="scientific">Anabas testudineus</name>
    <name type="common">Climbing perch</name>
    <name type="synonym">Anthias testudineus</name>
    <dbReference type="NCBI Taxonomy" id="64144"/>
    <lineage>
        <taxon>Eukaryota</taxon>
        <taxon>Metazoa</taxon>
        <taxon>Chordata</taxon>
        <taxon>Craniata</taxon>
        <taxon>Vertebrata</taxon>
        <taxon>Euteleostomi</taxon>
        <taxon>Actinopterygii</taxon>
        <taxon>Neopterygii</taxon>
        <taxon>Teleostei</taxon>
        <taxon>Neoteleostei</taxon>
        <taxon>Acanthomorphata</taxon>
        <taxon>Anabantaria</taxon>
        <taxon>Anabantiformes</taxon>
        <taxon>Anabantoidei</taxon>
        <taxon>Anabantidae</taxon>
        <taxon>Anabas</taxon>
    </lineage>
</organism>
<accession>A0A3Q1JRZ6</accession>
<evidence type="ECO:0000313" key="6">
    <source>
        <dbReference type="Proteomes" id="UP000265040"/>
    </source>
</evidence>
<dbReference type="Proteomes" id="UP000265040">
    <property type="component" value="Chromosome 8"/>
</dbReference>
<evidence type="ECO:0000256" key="2">
    <source>
        <dbReference type="ARBA" id="ARBA00023130"/>
    </source>
</evidence>
<dbReference type="InterPro" id="IPR003597">
    <property type="entry name" value="Ig_C1-set"/>
</dbReference>
<dbReference type="InterPro" id="IPR013783">
    <property type="entry name" value="Ig-like_fold"/>
</dbReference>
<feature type="domain" description="Ig-like" evidence="4">
    <location>
        <begin position="61"/>
        <end position="142"/>
    </location>
</feature>
<proteinExistence type="predicted"/>
<dbReference type="SMART" id="SM00407">
    <property type="entry name" value="IGc1"/>
    <property type="match status" value="3"/>
</dbReference>
<dbReference type="PROSITE" id="PS50835">
    <property type="entry name" value="IG_LIKE"/>
    <property type="match status" value="4"/>
</dbReference>
<dbReference type="InParanoid" id="A0A3Q1JRZ6"/>
<dbReference type="InterPro" id="IPR007110">
    <property type="entry name" value="Ig-like_dom"/>
</dbReference>
<feature type="domain" description="Ig-like" evidence="4">
    <location>
        <begin position="363"/>
        <end position="459"/>
    </location>
</feature>
<dbReference type="InterPro" id="IPR050199">
    <property type="entry name" value="IgHV"/>
</dbReference>
<keyword evidence="3" id="KW-1280">Immunoglobulin</keyword>
<dbReference type="Ensembl" id="ENSATET00000036744.2">
    <property type="protein sequence ID" value="ENSATEP00000036225.2"/>
    <property type="gene ID" value="ENSATEG00000024890.2"/>
</dbReference>
<dbReference type="SMART" id="SM00406">
    <property type="entry name" value="IGv"/>
    <property type="match status" value="1"/>
</dbReference>
<dbReference type="GeneTree" id="ENSGT01150000286993"/>
<dbReference type="AlphaFoldDB" id="A0A3Q1JRZ6"/>
<keyword evidence="1" id="KW-0391">Immunity</keyword>
<dbReference type="OrthoDB" id="9945861at2759"/>
<keyword evidence="2" id="KW-1064">Adaptive immunity</keyword>
<dbReference type="SMART" id="SM00409">
    <property type="entry name" value="IG"/>
    <property type="match status" value="1"/>
</dbReference>
<dbReference type="GO" id="GO:0002250">
    <property type="term" value="P:adaptive immune response"/>
    <property type="evidence" value="ECO:0007669"/>
    <property type="project" value="UniProtKB-KW"/>
</dbReference>
<reference evidence="5" key="3">
    <citation type="submission" date="2025-09" db="UniProtKB">
        <authorList>
            <consortium name="Ensembl"/>
        </authorList>
    </citation>
    <scope>IDENTIFICATION</scope>
</reference>
<dbReference type="InterPro" id="IPR013106">
    <property type="entry name" value="Ig_V-set"/>
</dbReference>
<dbReference type="CDD" id="cd00098">
    <property type="entry name" value="IgC1"/>
    <property type="match status" value="1"/>
</dbReference>